<evidence type="ECO:0000256" key="4">
    <source>
        <dbReference type="ARBA" id="ARBA00022679"/>
    </source>
</evidence>
<evidence type="ECO:0000256" key="3">
    <source>
        <dbReference type="ARBA" id="ARBA00022676"/>
    </source>
</evidence>
<comment type="similarity">
    <text evidence="2">Belongs to the glycosyltransferase 2 family.</text>
</comment>
<evidence type="ECO:0000256" key="1">
    <source>
        <dbReference type="ARBA" id="ARBA00004776"/>
    </source>
</evidence>
<dbReference type="CDD" id="cd00761">
    <property type="entry name" value="Glyco_tranf_GTA_type"/>
    <property type="match status" value="1"/>
</dbReference>
<proteinExistence type="inferred from homology"/>
<evidence type="ECO:0000313" key="6">
    <source>
        <dbReference type="EMBL" id="MFC5883721.1"/>
    </source>
</evidence>
<dbReference type="EC" id="2.4.-.-" evidence="6"/>
<dbReference type="Pfam" id="PF00535">
    <property type="entry name" value="Glycos_transf_2"/>
    <property type="match status" value="1"/>
</dbReference>
<organism evidence="6 7">
    <name type="scientific">Kitasatospora aburaviensis</name>
    <dbReference type="NCBI Taxonomy" id="67265"/>
    <lineage>
        <taxon>Bacteria</taxon>
        <taxon>Bacillati</taxon>
        <taxon>Actinomycetota</taxon>
        <taxon>Actinomycetes</taxon>
        <taxon>Kitasatosporales</taxon>
        <taxon>Streptomycetaceae</taxon>
        <taxon>Kitasatospora</taxon>
    </lineage>
</organism>
<dbReference type="EMBL" id="JBHSOD010000001">
    <property type="protein sequence ID" value="MFC5883721.1"/>
    <property type="molecule type" value="Genomic_DNA"/>
</dbReference>
<keyword evidence="4 6" id="KW-0808">Transferase</keyword>
<protein>
    <submittedName>
        <fullName evidence="6">Glycosyltransferase</fullName>
        <ecNumber evidence="6">2.4.-.-</ecNumber>
    </submittedName>
</protein>
<dbReference type="InterPro" id="IPR029044">
    <property type="entry name" value="Nucleotide-diphossugar_trans"/>
</dbReference>
<comment type="caution">
    <text evidence="6">The sequence shown here is derived from an EMBL/GenBank/DDBJ whole genome shotgun (WGS) entry which is preliminary data.</text>
</comment>
<dbReference type="PANTHER" id="PTHR43179">
    <property type="entry name" value="RHAMNOSYLTRANSFERASE WBBL"/>
    <property type="match status" value="1"/>
</dbReference>
<feature type="domain" description="Glycosyltransferase 2-like" evidence="5">
    <location>
        <begin position="97"/>
        <end position="208"/>
    </location>
</feature>
<dbReference type="InterPro" id="IPR001173">
    <property type="entry name" value="Glyco_trans_2-like"/>
</dbReference>
<dbReference type="SUPFAM" id="SSF53448">
    <property type="entry name" value="Nucleotide-diphospho-sugar transferases"/>
    <property type="match status" value="1"/>
</dbReference>
<evidence type="ECO:0000259" key="5">
    <source>
        <dbReference type="Pfam" id="PF00535"/>
    </source>
</evidence>
<reference evidence="7" key="1">
    <citation type="journal article" date="2019" name="Int. J. Syst. Evol. Microbiol.">
        <title>The Global Catalogue of Microorganisms (GCM) 10K type strain sequencing project: providing services to taxonomists for standard genome sequencing and annotation.</title>
        <authorList>
            <consortium name="The Broad Institute Genomics Platform"/>
            <consortium name="The Broad Institute Genome Sequencing Center for Infectious Disease"/>
            <person name="Wu L."/>
            <person name="Ma J."/>
        </authorList>
    </citation>
    <scope>NUCLEOTIDE SEQUENCE [LARGE SCALE GENOMIC DNA]</scope>
    <source>
        <strain evidence="7">CGMCC 4.1469</strain>
    </source>
</reference>
<keyword evidence="3 6" id="KW-0328">Glycosyltransferase</keyword>
<gene>
    <name evidence="6" type="ORF">ACFP0N_01835</name>
</gene>
<accession>A0ABW1EPK6</accession>
<dbReference type="PANTHER" id="PTHR43179:SF12">
    <property type="entry name" value="GALACTOFURANOSYLTRANSFERASE GLFT2"/>
    <property type="match status" value="1"/>
</dbReference>
<evidence type="ECO:0000313" key="7">
    <source>
        <dbReference type="Proteomes" id="UP001596067"/>
    </source>
</evidence>
<dbReference type="RefSeq" id="WP_313766510.1">
    <property type="nucleotide sequence ID" value="NZ_BAAAVH010000072.1"/>
</dbReference>
<evidence type="ECO:0000256" key="2">
    <source>
        <dbReference type="ARBA" id="ARBA00006739"/>
    </source>
</evidence>
<keyword evidence="7" id="KW-1185">Reference proteome</keyword>
<dbReference type="Proteomes" id="UP001596067">
    <property type="component" value="Unassembled WGS sequence"/>
</dbReference>
<comment type="pathway">
    <text evidence="1">Cell wall biogenesis; cell wall polysaccharide biosynthesis.</text>
</comment>
<sequence length="412" mass="44221">MNAPIALPPAPVAVAELDLERPHELHRPGRGEVFCPNGRVLALIRRQGHPLGLVTAEAAPGDPDGLLRALTAAARELDPPAGPGVPPAPRTGTPLVSVVVCTHDRADLLPRSLDALLAGSYRHTEVIVVDNAPSDRATELLVRLRYPGRVRYVHEPVPGLARARNRGLAVARGEICAFADDDLLIDAGWVAALVDGFRSDPRVGCVTGLVLPAELDTRAQIALERYCGYAKGFTVRSWSLREPSDDPLFPFATGRLGTGANMAFRTGLLRSLGGFDPATSTGTPARGGEDLLSFLQVLTSGHTVVYRPDALVWHPHRRSMESLTTQVFGFGVGFGAYLAAATRRQPLLLAALLARVPRGVRQTLRRGSPAGGRRDPLMAHLGRLELLGLAYGPVCYLRSVRIQRRADNSARP</sequence>
<name>A0ABW1EPK6_9ACTN</name>
<dbReference type="Gene3D" id="3.90.550.10">
    <property type="entry name" value="Spore Coat Polysaccharide Biosynthesis Protein SpsA, Chain A"/>
    <property type="match status" value="1"/>
</dbReference>
<dbReference type="GO" id="GO:0016757">
    <property type="term" value="F:glycosyltransferase activity"/>
    <property type="evidence" value="ECO:0007669"/>
    <property type="project" value="UniProtKB-KW"/>
</dbReference>